<dbReference type="AlphaFoldDB" id="A0A0D2B5X3"/>
<sequence>MPVTPLSDRKMEVNYAIDLLKAHQIRRENALLHEQLKTCVKELTALREEMREMKANRLAAVENELKPIKESMDNVMKVTVLMERHETQLNDQTCEIQALQQLCKTMQTETSHIKASCRETQENQQTQMTMVERQIGAVRTACENQATAQEQQDQQTLASLENLKSALDGKADAGLVKLLESRVNELSRDRNAGAVAVAVDSVSHISDTAERSSPLHEPDESVQVQDSQHGNPQRHEPFGRPVPQQPREMTVPDDLDLDANAHTISYVGHECRVPEQNDSLKMLSPSTGQATQLAEIKTLRQRRFDGWDTYYNQGQKLVQALPQDFEGIIVRNFVDGLFKDTHRKQCQQWLDSSAWTWANVTLFGNLCSQLLAENASKEAMETETSARPRQIGAALAAVSKSGHDADGVKNKKRNRGKVQLGNVDAPLRRSQRVAEKQNHTISNMEQQREVNSKLMSLVHSAERDIAQESKPKNKPGNVRTRTQKQPQSANATEPRARLREPEKEAEKTQGLVAIARSIKGATVRAEGLKRTASAVEIEPSVKRLKSRPTAWTGDRHDISIPQLVAFRERNGKSVEESSNDEGFLYKANVSKPSISIGARQRTGHKRGLPLPPPPEIPILPTSDEE</sequence>
<gene>
    <name evidence="3" type="ORF">PV07_04469</name>
</gene>
<feature type="region of interest" description="Disordered" evidence="2">
    <location>
        <begin position="398"/>
        <end position="449"/>
    </location>
</feature>
<feature type="region of interest" description="Disordered" evidence="2">
    <location>
        <begin position="594"/>
        <end position="625"/>
    </location>
</feature>
<feature type="compositionally biased region" description="Polar residues" evidence="2">
    <location>
        <begin position="479"/>
        <end position="491"/>
    </location>
</feature>
<reference evidence="3 4" key="1">
    <citation type="submission" date="2015-01" db="EMBL/GenBank/DDBJ databases">
        <title>The Genome Sequence of Cladophialophora immunda CBS83496.</title>
        <authorList>
            <consortium name="The Broad Institute Genomics Platform"/>
            <person name="Cuomo C."/>
            <person name="de Hoog S."/>
            <person name="Gorbushina A."/>
            <person name="Stielow B."/>
            <person name="Teixiera M."/>
            <person name="Abouelleil A."/>
            <person name="Chapman S.B."/>
            <person name="Priest M."/>
            <person name="Young S.K."/>
            <person name="Wortman J."/>
            <person name="Nusbaum C."/>
            <person name="Birren B."/>
        </authorList>
    </citation>
    <scope>NUCLEOTIDE SEQUENCE [LARGE SCALE GENOMIC DNA]</scope>
    <source>
        <strain evidence="3 4">CBS 83496</strain>
    </source>
</reference>
<evidence type="ECO:0000313" key="4">
    <source>
        <dbReference type="Proteomes" id="UP000054466"/>
    </source>
</evidence>
<evidence type="ECO:0000256" key="2">
    <source>
        <dbReference type="SAM" id="MobiDB-lite"/>
    </source>
</evidence>
<keyword evidence="4" id="KW-1185">Reference proteome</keyword>
<name>A0A0D2B5X3_9EURO</name>
<proteinExistence type="predicted"/>
<feature type="coiled-coil region" evidence="1">
    <location>
        <begin position="36"/>
        <end position="109"/>
    </location>
</feature>
<feature type="region of interest" description="Disordered" evidence="2">
    <location>
        <begin position="205"/>
        <end position="252"/>
    </location>
</feature>
<evidence type="ECO:0000313" key="3">
    <source>
        <dbReference type="EMBL" id="KIW32962.1"/>
    </source>
</evidence>
<keyword evidence="1" id="KW-0175">Coiled coil</keyword>
<dbReference type="OrthoDB" id="4161562at2759"/>
<dbReference type="GeneID" id="27343663"/>
<organism evidence="3 4">
    <name type="scientific">Cladophialophora immunda</name>
    <dbReference type="NCBI Taxonomy" id="569365"/>
    <lineage>
        <taxon>Eukaryota</taxon>
        <taxon>Fungi</taxon>
        <taxon>Dikarya</taxon>
        <taxon>Ascomycota</taxon>
        <taxon>Pezizomycotina</taxon>
        <taxon>Eurotiomycetes</taxon>
        <taxon>Chaetothyriomycetidae</taxon>
        <taxon>Chaetothyriales</taxon>
        <taxon>Herpotrichiellaceae</taxon>
        <taxon>Cladophialophora</taxon>
    </lineage>
</organism>
<feature type="compositionally biased region" description="Basic and acidic residues" evidence="2">
    <location>
        <begin position="494"/>
        <end position="507"/>
    </location>
</feature>
<accession>A0A0D2B5X3</accession>
<dbReference type="RefSeq" id="XP_016253178.1">
    <property type="nucleotide sequence ID" value="XM_016391276.1"/>
</dbReference>
<feature type="compositionally biased region" description="Polar residues" evidence="2">
    <location>
        <begin position="222"/>
        <end position="231"/>
    </location>
</feature>
<protein>
    <submittedName>
        <fullName evidence="3">Uncharacterized protein</fullName>
    </submittedName>
</protein>
<dbReference type="VEuPathDB" id="FungiDB:PV07_04469"/>
<feature type="region of interest" description="Disordered" evidence="2">
    <location>
        <begin position="463"/>
        <end position="508"/>
    </location>
</feature>
<dbReference type="Proteomes" id="UP000054466">
    <property type="component" value="Unassembled WGS sequence"/>
</dbReference>
<feature type="compositionally biased region" description="Basic and acidic residues" evidence="2">
    <location>
        <begin position="207"/>
        <end position="219"/>
    </location>
</feature>
<dbReference type="EMBL" id="KN847041">
    <property type="protein sequence ID" value="KIW32962.1"/>
    <property type="molecule type" value="Genomic_DNA"/>
</dbReference>
<dbReference type="HOGENOM" id="CLU_032830_0_0_1"/>
<evidence type="ECO:0000256" key="1">
    <source>
        <dbReference type="SAM" id="Coils"/>
    </source>
</evidence>